<dbReference type="EMBL" id="GBRH01198854">
    <property type="protein sequence ID" value="JAD99041.1"/>
    <property type="molecule type" value="Transcribed_RNA"/>
</dbReference>
<name>A0A0A9EG52_ARUDO</name>
<proteinExistence type="predicted"/>
<dbReference type="AlphaFoldDB" id="A0A0A9EG52"/>
<reference evidence="1" key="2">
    <citation type="journal article" date="2015" name="Data Brief">
        <title>Shoot transcriptome of the giant reed, Arundo donax.</title>
        <authorList>
            <person name="Barrero R.A."/>
            <person name="Guerrero F.D."/>
            <person name="Moolhuijzen P."/>
            <person name="Goolsby J.A."/>
            <person name="Tidwell J."/>
            <person name="Bellgard S.E."/>
            <person name="Bellgard M.I."/>
        </authorList>
    </citation>
    <scope>NUCLEOTIDE SEQUENCE</scope>
    <source>
        <tissue evidence="1">Shoot tissue taken approximately 20 cm above the soil surface</tissue>
    </source>
</reference>
<evidence type="ECO:0000313" key="1">
    <source>
        <dbReference type="EMBL" id="JAD99041.1"/>
    </source>
</evidence>
<sequence>MQNASANQKILCDTEPRLDCTKFKVKTTLNQNMIKHLQT</sequence>
<accession>A0A0A9EG52</accession>
<organism evidence="1">
    <name type="scientific">Arundo donax</name>
    <name type="common">Giant reed</name>
    <name type="synonym">Donax arundinaceus</name>
    <dbReference type="NCBI Taxonomy" id="35708"/>
    <lineage>
        <taxon>Eukaryota</taxon>
        <taxon>Viridiplantae</taxon>
        <taxon>Streptophyta</taxon>
        <taxon>Embryophyta</taxon>
        <taxon>Tracheophyta</taxon>
        <taxon>Spermatophyta</taxon>
        <taxon>Magnoliopsida</taxon>
        <taxon>Liliopsida</taxon>
        <taxon>Poales</taxon>
        <taxon>Poaceae</taxon>
        <taxon>PACMAD clade</taxon>
        <taxon>Arundinoideae</taxon>
        <taxon>Arundineae</taxon>
        <taxon>Arundo</taxon>
    </lineage>
</organism>
<reference evidence="1" key="1">
    <citation type="submission" date="2014-09" db="EMBL/GenBank/DDBJ databases">
        <authorList>
            <person name="Magalhaes I.L.F."/>
            <person name="Oliveira U."/>
            <person name="Santos F.R."/>
            <person name="Vidigal T.H.D.A."/>
            <person name="Brescovit A.D."/>
            <person name="Santos A.J."/>
        </authorList>
    </citation>
    <scope>NUCLEOTIDE SEQUENCE</scope>
    <source>
        <tissue evidence="1">Shoot tissue taken approximately 20 cm above the soil surface</tissue>
    </source>
</reference>
<protein>
    <submittedName>
        <fullName evidence="1">Uncharacterized protein</fullName>
    </submittedName>
</protein>